<protein>
    <submittedName>
        <fullName evidence="4">PKD domain-containing protein</fullName>
    </submittedName>
</protein>
<keyword evidence="5" id="KW-1185">Reference proteome</keyword>
<dbReference type="InterPro" id="IPR035986">
    <property type="entry name" value="PKD_dom_sf"/>
</dbReference>
<dbReference type="PROSITE" id="PS51766">
    <property type="entry name" value="DOCKERIN"/>
    <property type="match status" value="1"/>
</dbReference>
<dbReference type="Gene3D" id="1.10.1330.10">
    <property type="entry name" value="Dockerin domain"/>
    <property type="match status" value="1"/>
</dbReference>
<dbReference type="InterPro" id="IPR000601">
    <property type="entry name" value="PKD_dom"/>
</dbReference>
<dbReference type="Gene3D" id="2.60.40.10">
    <property type="entry name" value="Immunoglobulins"/>
    <property type="match status" value="1"/>
</dbReference>
<dbReference type="GO" id="GO:0000272">
    <property type="term" value="P:polysaccharide catabolic process"/>
    <property type="evidence" value="ECO:0007669"/>
    <property type="project" value="InterPro"/>
</dbReference>
<feature type="domain" description="PKD" evidence="2">
    <location>
        <begin position="110"/>
        <end position="171"/>
    </location>
</feature>
<dbReference type="AlphaFoldDB" id="A0A9E5DDQ9"/>
<gene>
    <name evidence="4" type="ORF">FKB36_09805</name>
</gene>
<dbReference type="PROSITE" id="PS50093">
    <property type="entry name" value="PKD"/>
    <property type="match status" value="1"/>
</dbReference>
<dbReference type="Pfam" id="PF18911">
    <property type="entry name" value="PKD_4"/>
    <property type="match status" value="1"/>
</dbReference>
<evidence type="ECO:0000259" key="2">
    <source>
        <dbReference type="PROSITE" id="PS50093"/>
    </source>
</evidence>
<accession>A0A9E5DDQ9</accession>
<dbReference type="SUPFAM" id="SSF49299">
    <property type="entry name" value="PKD domain"/>
    <property type="match status" value="1"/>
</dbReference>
<evidence type="ECO:0000259" key="3">
    <source>
        <dbReference type="PROSITE" id="PS51766"/>
    </source>
</evidence>
<dbReference type="FunFam" id="2.60.40.10:FF:000270">
    <property type="entry name" value="Cell surface protein"/>
    <property type="match status" value="1"/>
</dbReference>
<dbReference type="SUPFAM" id="SSF63446">
    <property type="entry name" value="Type I dockerin domain"/>
    <property type="match status" value="1"/>
</dbReference>
<sequence length="261" mass="27013">MLRRFPAQPRLTISASPGAGGNTDKSSSISGLVPAGTVVTARIDGRDCGSLTLATAGVYGGDALFDERLLVCGEDGDAGKAIVFLVNGTLAGTAVYTPGISTRLDITATSGAAFSADVPSGPAPLTVRFTDASTGRPASWHWTFDDGGTSAAQNPVHTYTLPGNYTVTLSVDGGRAVCTKPGFIKVTPVLFGDANEDNRIDQADTLLVLQEVVGLREKPLPGTGRFTKTDVHANGAIEVGDALFIAQYNVGLRDPWFVLSG</sequence>
<evidence type="ECO:0000313" key="4">
    <source>
        <dbReference type="EMBL" id="MCT8337768.1"/>
    </source>
</evidence>
<dbReference type="Proteomes" id="UP001065682">
    <property type="component" value="Unassembled WGS sequence"/>
</dbReference>
<organism evidence="4 5">
    <name type="scientific">Methanoculleus formosensis</name>
    <dbReference type="NCBI Taxonomy" id="2590886"/>
    <lineage>
        <taxon>Archaea</taxon>
        <taxon>Methanobacteriati</taxon>
        <taxon>Methanobacteriota</taxon>
        <taxon>Stenosarchaea group</taxon>
        <taxon>Methanomicrobia</taxon>
        <taxon>Methanomicrobiales</taxon>
        <taxon>Methanomicrobiaceae</taxon>
        <taxon>Methanoculleus</taxon>
    </lineage>
</organism>
<feature type="domain" description="Dockerin" evidence="3">
    <location>
        <begin position="187"/>
        <end position="256"/>
    </location>
</feature>
<dbReference type="InterPro" id="IPR036439">
    <property type="entry name" value="Dockerin_dom_sf"/>
</dbReference>
<dbReference type="CDD" id="cd00146">
    <property type="entry name" value="PKD"/>
    <property type="match status" value="1"/>
</dbReference>
<dbReference type="EMBL" id="VHLL01000005">
    <property type="protein sequence ID" value="MCT8337768.1"/>
    <property type="molecule type" value="Genomic_DNA"/>
</dbReference>
<feature type="region of interest" description="Disordered" evidence="1">
    <location>
        <begin position="1"/>
        <end position="28"/>
    </location>
</feature>
<reference evidence="4" key="1">
    <citation type="submission" date="2019-06" db="EMBL/GenBank/DDBJ databases">
        <title>Methanoculleus strain from Tamsui River, Taipei, Taiwan.</title>
        <authorList>
            <person name="You Y.-T."/>
            <person name="Chen S.-C."/>
            <person name="Lai S.-J."/>
            <person name="Lee Y.-C."/>
            <person name="Lai M.-C."/>
        </authorList>
    </citation>
    <scope>NUCLEOTIDE SEQUENCE</scope>
    <source>
        <strain evidence="4">Afa-1</strain>
    </source>
</reference>
<evidence type="ECO:0000313" key="5">
    <source>
        <dbReference type="Proteomes" id="UP001065682"/>
    </source>
</evidence>
<dbReference type="InterPro" id="IPR013783">
    <property type="entry name" value="Ig-like_fold"/>
</dbReference>
<dbReference type="SMART" id="SM00089">
    <property type="entry name" value="PKD"/>
    <property type="match status" value="1"/>
</dbReference>
<dbReference type="InterPro" id="IPR022409">
    <property type="entry name" value="PKD/Chitinase_dom"/>
</dbReference>
<comment type="caution">
    <text evidence="4">The sequence shown here is derived from an EMBL/GenBank/DDBJ whole genome shotgun (WGS) entry which is preliminary data.</text>
</comment>
<evidence type="ECO:0000256" key="1">
    <source>
        <dbReference type="SAM" id="MobiDB-lite"/>
    </source>
</evidence>
<dbReference type="InterPro" id="IPR016134">
    <property type="entry name" value="Dockerin_dom"/>
</dbReference>
<proteinExistence type="predicted"/>
<name>A0A9E5DDQ9_9EURY</name>